<reference evidence="3" key="2">
    <citation type="submission" date="2020-09" db="EMBL/GenBank/DDBJ databases">
        <authorList>
            <person name="Sun Q."/>
            <person name="Ohkuma M."/>
        </authorList>
    </citation>
    <scope>NUCLEOTIDE SEQUENCE</scope>
    <source>
        <strain evidence="3">JCM 1480</strain>
    </source>
</reference>
<dbReference type="InterPro" id="IPR011761">
    <property type="entry name" value="ATP-grasp"/>
</dbReference>
<name>A0A8H9G698_9MICO</name>
<dbReference type="Proteomes" id="UP000746584">
    <property type="component" value="Unassembled WGS sequence"/>
</dbReference>
<dbReference type="Proteomes" id="UP000648535">
    <property type="component" value="Unassembled WGS sequence"/>
</dbReference>
<dbReference type="PANTHER" id="PTHR39217">
    <property type="match status" value="1"/>
</dbReference>
<evidence type="ECO:0000259" key="2">
    <source>
        <dbReference type="PROSITE" id="PS50975"/>
    </source>
</evidence>
<dbReference type="SUPFAM" id="SSF56059">
    <property type="entry name" value="Glutathione synthetase ATP-binding domain-like"/>
    <property type="match status" value="1"/>
</dbReference>
<dbReference type="RefSeq" id="WP_175329012.1">
    <property type="nucleotide sequence ID" value="NZ_BMOI01000001.1"/>
</dbReference>
<dbReference type="AlphaFoldDB" id="A0A8H9G698"/>
<keyword evidence="6" id="KW-1185">Reference proteome</keyword>
<organism evidence="3 5">
    <name type="scientific">Curtobacterium luteum</name>
    <dbReference type="NCBI Taxonomy" id="33881"/>
    <lineage>
        <taxon>Bacteria</taxon>
        <taxon>Bacillati</taxon>
        <taxon>Actinomycetota</taxon>
        <taxon>Actinomycetes</taxon>
        <taxon>Micrococcales</taxon>
        <taxon>Microbacteriaceae</taxon>
        <taxon>Curtobacterium</taxon>
    </lineage>
</organism>
<dbReference type="EMBL" id="JAFBCG010000001">
    <property type="protein sequence ID" value="MBM7801974.1"/>
    <property type="molecule type" value="Genomic_DNA"/>
</dbReference>
<evidence type="ECO:0000256" key="1">
    <source>
        <dbReference type="PROSITE-ProRule" id="PRU00409"/>
    </source>
</evidence>
<proteinExistence type="predicted"/>
<reference evidence="3" key="1">
    <citation type="journal article" date="2014" name="Int. J. Syst. Evol. Microbiol.">
        <title>Complete genome sequence of Corynebacterium casei LMG S-19264T (=DSM 44701T), isolated from a smear-ripened cheese.</title>
        <authorList>
            <consortium name="US DOE Joint Genome Institute (JGI-PGF)"/>
            <person name="Walter F."/>
            <person name="Albersmeier A."/>
            <person name="Kalinowski J."/>
            <person name="Ruckert C."/>
        </authorList>
    </citation>
    <scope>NUCLEOTIDE SEQUENCE</scope>
    <source>
        <strain evidence="3">JCM 1480</strain>
    </source>
</reference>
<gene>
    <name evidence="3" type="ORF">GCM10009769_00280</name>
    <name evidence="4" type="ORF">JOE58_001225</name>
</gene>
<protein>
    <submittedName>
        <fullName evidence="3">ATP-grasp domain-containing protein</fullName>
    </submittedName>
    <submittedName>
        <fullName evidence="4">Glutathione synthase/RimK-type ligase-like ATP-grasp enzyme</fullName>
    </submittedName>
</protein>
<keyword evidence="1" id="KW-0547">Nucleotide-binding</keyword>
<evidence type="ECO:0000313" key="6">
    <source>
        <dbReference type="Proteomes" id="UP000746584"/>
    </source>
</evidence>
<accession>A0A8H9G698</accession>
<feature type="domain" description="ATP-grasp" evidence="2">
    <location>
        <begin position="97"/>
        <end position="286"/>
    </location>
</feature>
<reference evidence="4 6" key="3">
    <citation type="submission" date="2021-01" db="EMBL/GenBank/DDBJ databases">
        <title>Sequencing the genomes of 1000 actinobacteria strains.</title>
        <authorList>
            <person name="Klenk H.-P."/>
        </authorList>
    </citation>
    <scope>NUCLEOTIDE SEQUENCE [LARGE SCALE GENOMIC DNA]</scope>
    <source>
        <strain evidence="4 6">DSM 20542</strain>
    </source>
</reference>
<comment type="caution">
    <text evidence="3">The sequence shown here is derived from an EMBL/GenBank/DDBJ whole genome shotgun (WGS) entry which is preliminary data.</text>
</comment>
<dbReference type="InterPro" id="IPR053191">
    <property type="entry name" value="DcsG_Biosynth_Enzyme"/>
</dbReference>
<sequence>MTISALAWTTTGPARGLDEDEDLALAALRRRGGVVDVVDWDDPDVDWSAYDRVALRSTWDYDDRLTEFVAWLHRVDAVTELVNPLPAVLWSTDKQYLRELDAAGVPTTPTRFVPPGERPVFPAGRFVVKPAVGAGSRGAASYGPGQHAAAAAHVQNLHAAGQVVLVQPFVASVPIDGEWPLVFLGGEYSHAASKRVALPEAALVEGLFAPEDNTPHTASAEQVEVATAAMALVRERFGVLPYARVDLVRADDGSSLVLELELVEPSLFLPQADAAAADRLAAALVG</sequence>
<evidence type="ECO:0000313" key="4">
    <source>
        <dbReference type="EMBL" id="MBM7801974.1"/>
    </source>
</evidence>
<evidence type="ECO:0000313" key="5">
    <source>
        <dbReference type="Proteomes" id="UP000648535"/>
    </source>
</evidence>
<keyword evidence="1" id="KW-0067">ATP-binding</keyword>
<dbReference type="PANTHER" id="PTHR39217:SF1">
    <property type="entry name" value="GLUTATHIONE SYNTHETASE"/>
    <property type="match status" value="1"/>
</dbReference>
<dbReference type="EMBL" id="BMOI01000001">
    <property type="protein sequence ID" value="GGK86331.1"/>
    <property type="molecule type" value="Genomic_DNA"/>
</dbReference>
<dbReference type="GO" id="GO:0046872">
    <property type="term" value="F:metal ion binding"/>
    <property type="evidence" value="ECO:0007669"/>
    <property type="project" value="InterPro"/>
</dbReference>
<evidence type="ECO:0000313" key="3">
    <source>
        <dbReference type="EMBL" id="GGK86331.1"/>
    </source>
</evidence>
<dbReference type="PROSITE" id="PS50975">
    <property type="entry name" value="ATP_GRASP"/>
    <property type="match status" value="1"/>
</dbReference>
<dbReference type="GO" id="GO:0005524">
    <property type="term" value="F:ATP binding"/>
    <property type="evidence" value="ECO:0007669"/>
    <property type="project" value="UniProtKB-UniRule"/>
</dbReference>